<keyword evidence="1" id="KW-1133">Transmembrane helix</keyword>
<feature type="transmembrane region" description="Helical" evidence="1">
    <location>
        <begin position="47"/>
        <end position="66"/>
    </location>
</feature>
<organism evidence="2 3">
    <name type="scientific">Corynebacterium falsenii</name>
    <dbReference type="NCBI Taxonomy" id="108486"/>
    <lineage>
        <taxon>Bacteria</taxon>
        <taxon>Bacillati</taxon>
        <taxon>Actinomycetota</taxon>
        <taxon>Actinomycetes</taxon>
        <taxon>Mycobacteriales</taxon>
        <taxon>Corynebacteriaceae</taxon>
        <taxon>Corynebacterium</taxon>
    </lineage>
</organism>
<dbReference type="EMBL" id="QXJK01000004">
    <property type="protein sequence ID" value="RIX35292.1"/>
    <property type="molecule type" value="Genomic_DNA"/>
</dbReference>
<comment type="caution">
    <text evidence="2">The sequence shown here is derived from an EMBL/GenBank/DDBJ whole genome shotgun (WGS) entry which is preliminary data.</text>
</comment>
<dbReference type="AlphaFoldDB" id="A0A418Q7U5"/>
<evidence type="ECO:0000313" key="3">
    <source>
        <dbReference type="Proteomes" id="UP000285278"/>
    </source>
</evidence>
<accession>A0A418Q7U5</accession>
<reference evidence="2 3" key="1">
    <citation type="submission" date="2018-09" db="EMBL/GenBank/DDBJ databases">
        <title>Optimization and identification of Corynebacterium falsenii FN1-14 from fish paste.</title>
        <authorList>
            <person name="Daroonpunt R."/>
            <person name="Tanasupawat S."/>
        </authorList>
    </citation>
    <scope>NUCLEOTIDE SEQUENCE [LARGE SCALE GENOMIC DNA]</scope>
    <source>
        <strain evidence="2 3">FN1-14</strain>
    </source>
</reference>
<keyword evidence="1" id="KW-0472">Membrane</keyword>
<dbReference type="Proteomes" id="UP000285278">
    <property type="component" value="Unassembled WGS sequence"/>
</dbReference>
<dbReference type="STRING" id="1451189.CFAL_04535"/>
<evidence type="ECO:0000313" key="2">
    <source>
        <dbReference type="EMBL" id="RIX35292.1"/>
    </source>
</evidence>
<evidence type="ECO:0000256" key="1">
    <source>
        <dbReference type="SAM" id="Phobius"/>
    </source>
</evidence>
<keyword evidence="1" id="KW-0812">Transmembrane</keyword>
<gene>
    <name evidence="2" type="ORF">D3M95_05375</name>
</gene>
<dbReference type="RefSeq" id="WP_025402525.1">
    <property type="nucleotide sequence ID" value="NZ_CBCRUA010000003.1"/>
</dbReference>
<dbReference type="OrthoDB" id="4417574at2"/>
<protein>
    <submittedName>
        <fullName evidence="2">Uncharacterized protein</fullName>
    </submittedName>
</protein>
<keyword evidence="3" id="KW-1185">Reference proteome</keyword>
<name>A0A418Q7U5_9CORY</name>
<sequence length="78" mass="8445">MTMSNTPGSDPVSQRKAEVRKHSKNIKIAGGVAAVSVLVGLTVANNAFFTIILPLLALGFMAYSGYKIKEIVNHKDQW</sequence>
<feature type="transmembrane region" description="Helical" evidence="1">
    <location>
        <begin position="25"/>
        <end position="41"/>
    </location>
</feature>
<proteinExistence type="predicted"/>